<dbReference type="GeneID" id="25566498"/>
<evidence type="ECO:0000313" key="3">
    <source>
        <dbReference type="Proteomes" id="UP000054408"/>
    </source>
</evidence>
<gene>
    <name evidence="2" type="ORF">AMSG_07621</name>
</gene>
<sequence>MVVVGEISRLSSAEGPAVEARIATPGSASKARMSEEEHAEGGRRLVDVDAEVAGRGGEIMGEDEAVAVLAGARVAVAAGGAGGDAADEVFVGGESGHGSESGNGDDGDDGDDAMRYAGYAALDGDDGSWSGSDGDEAAMNGGDVGGSVGGPTGWDLPATEVVDGAFEASFPPVPEVERMDPKVVAEIKAFMATVPVDTSRMPAWAKLPDEVWLHPLLAQLGLPTDDDTATPDHAAADPST</sequence>
<protein>
    <submittedName>
        <fullName evidence="2">Uncharacterized protein</fullName>
    </submittedName>
</protein>
<accession>A0A0L0DGH0</accession>
<dbReference type="AlphaFoldDB" id="A0A0L0DGH0"/>
<dbReference type="Proteomes" id="UP000054408">
    <property type="component" value="Unassembled WGS sequence"/>
</dbReference>
<dbReference type="RefSeq" id="XP_013756093.1">
    <property type="nucleotide sequence ID" value="XM_013900639.1"/>
</dbReference>
<evidence type="ECO:0000313" key="2">
    <source>
        <dbReference type="EMBL" id="KNC51429.1"/>
    </source>
</evidence>
<reference evidence="2 3" key="1">
    <citation type="submission" date="2010-05" db="EMBL/GenBank/DDBJ databases">
        <title>The Genome Sequence of Thecamonas trahens ATCC 50062.</title>
        <authorList>
            <consortium name="The Broad Institute Genome Sequencing Platform"/>
            <person name="Russ C."/>
            <person name="Cuomo C."/>
            <person name="Shea T."/>
            <person name="Young S.K."/>
            <person name="Zeng Q."/>
            <person name="Koehrsen M."/>
            <person name="Haas B."/>
            <person name="Borodovsky M."/>
            <person name="Guigo R."/>
            <person name="Alvarado L."/>
            <person name="Berlin A."/>
            <person name="Bochicchio J."/>
            <person name="Borenstein D."/>
            <person name="Chapman S."/>
            <person name="Chen Z."/>
            <person name="Freedman E."/>
            <person name="Gellesch M."/>
            <person name="Goldberg J."/>
            <person name="Griggs A."/>
            <person name="Gujja S."/>
            <person name="Heilman E."/>
            <person name="Heiman D."/>
            <person name="Hepburn T."/>
            <person name="Howarth C."/>
            <person name="Jen D."/>
            <person name="Larson L."/>
            <person name="Mehta T."/>
            <person name="Park D."/>
            <person name="Pearson M."/>
            <person name="Roberts A."/>
            <person name="Saif S."/>
            <person name="Shenoy N."/>
            <person name="Sisk P."/>
            <person name="Stolte C."/>
            <person name="Sykes S."/>
            <person name="Thomson T."/>
            <person name="Walk T."/>
            <person name="White J."/>
            <person name="Yandava C."/>
            <person name="Burger G."/>
            <person name="Gray M.W."/>
            <person name="Holland P.W.H."/>
            <person name="King N."/>
            <person name="Lang F.B.F."/>
            <person name="Roger A.J."/>
            <person name="Ruiz-Trillo I."/>
            <person name="Lander E."/>
            <person name="Nusbaum C."/>
        </authorList>
    </citation>
    <scope>NUCLEOTIDE SEQUENCE [LARGE SCALE GENOMIC DNA]</scope>
    <source>
        <strain evidence="2 3">ATCC 50062</strain>
    </source>
</reference>
<feature type="region of interest" description="Disordered" evidence="1">
    <location>
        <begin position="23"/>
        <end position="42"/>
    </location>
</feature>
<feature type="region of interest" description="Disordered" evidence="1">
    <location>
        <begin position="88"/>
        <end position="114"/>
    </location>
</feature>
<proteinExistence type="predicted"/>
<keyword evidence="3" id="KW-1185">Reference proteome</keyword>
<feature type="compositionally biased region" description="Basic and acidic residues" evidence="1">
    <location>
        <begin position="32"/>
        <end position="42"/>
    </location>
</feature>
<organism evidence="2 3">
    <name type="scientific">Thecamonas trahens ATCC 50062</name>
    <dbReference type="NCBI Taxonomy" id="461836"/>
    <lineage>
        <taxon>Eukaryota</taxon>
        <taxon>Apusozoa</taxon>
        <taxon>Apusomonadida</taxon>
        <taxon>Apusomonadidae</taxon>
        <taxon>Thecamonas</taxon>
    </lineage>
</organism>
<name>A0A0L0DGH0_THETB</name>
<evidence type="ECO:0000256" key="1">
    <source>
        <dbReference type="SAM" id="MobiDB-lite"/>
    </source>
</evidence>
<dbReference type="EMBL" id="GL349467">
    <property type="protein sequence ID" value="KNC51429.1"/>
    <property type="molecule type" value="Genomic_DNA"/>
</dbReference>